<dbReference type="KEGG" id="gai:IMCC3135_30725"/>
<dbReference type="Gene3D" id="3.20.10.10">
    <property type="entry name" value="D-amino Acid Aminotransferase, subunit A, domain 2"/>
    <property type="match status" value="1"/>
</dbReference>
<sequence>MSGKNIWTDWCGDQVFTSEPNGTFFNGTTRQFATGLICETGISAHGSSLTADDFHEVDEIFSSGNILKVVPVIGIEGCDIPAGAIARKARSLYRGWVHAEERA</sequence>
<dbReference type="SUPFAM" id="SSF56752">
    <property type="entry name" value="D-aminoacid aminotransferase-like PLP-dependent enzymes"/>
    <property type="match status" value="1"/>
</dbReference>
<dbReference type="Proteomes" id="UP000250079">
    <property type="component" value="Chromosome"/>
</dbReference>
<proteinExistence type="predicted"/>
<dbReference type="EMBL" id="CP018632">
    <property type="protein sequence ID" value="ASJ76194.1"/>
    <property type="molecule type" value="Genomic_DNA"/>
</dbReference>
<reference evidence="1 2" key="1">
    <citation type="submission" date="2016-12" db="EMBL/GenBank/DDBJ databases">
        <authorList>
            <person name="Song W.-J."/>
            <person name="Kurnit D.M."/>
        </authorList>
    </citation>
    <scope>NUCLEOTIDE SEQUENCE [LARGE SCALE GENOMIC DNA]</scope>
    <source>
        <strain evidence="1 2">IMCC3135</strain>
    </source>
</reference>
<protein>
    <submittedName>
        <fullName evidence="1">Uncharacterized protein</fullName>
    </submittedName>
</protein>
<evidence type="ECO:0000313" key="1">
    <source>
        <dbReference type="EMBL" id="ASJ76194.1"/>
    </source>
</evidence>
<organism evidence="1 2">
    <name type="scientific">Granulosicoccus antarcticus IMCC3135</name>
    <dbReference type="NCBI Taxonomy" id="1192854"/>
    <lineage>
        <taxon>Bacteria</taxon>
        <taxon>Pseudomonadati</taxon>
        <taxon>Pseudomonadota</taxon>
        <taxon>Gammaproteobacteria</taxon>
        <taxon>Chromatiales</taxon>
        <taxon>Granulosicoccaceae</taxon>
        <taxon>Granulosicoccus</taxon>
    </lineage>
</organism>
<keyword evidence="2" id="KW-1185">Reference proteome</keyword>
<dbReference type="AlphaFoldDB" id="A0A2Z2P8K0"/>
<dbReference type="InterPro" id="IPR001544">
    <property type="entry name" value="Aminotrans_IV"/>
</dbReference>
<dbReference type="RefSeq" id="WP_088920997.1">
    <property type="nucleotide sequence ID" value="NZ_CP018632.1"/>
</dbReference>
<accession>A0A2Z2P8K0</accession>
<evidence type="ECO:0000313" key="2">
    <source>
        <dbReference type="Proteomes" id="UP000250079"/>
    </source>
</evidence>
<dbReference type="OrthoDB" id="21319at2"/>
<dbReference type="Pfam" id="PF01063">
    <property type="entry name" value="Aminotran_4"/>
    <property type="match status" value="1"/>
</dbReference>
<name>A0A2Z2P8K0_9GAMM</name>
<gene>
    <name evidence="1" type="ORF">IMCC3135_30725</name>
</gene>
<dbReference type="InterPro" id="IPR036038">
    <property type="entry name" value="Aminotransferase-like"/>
</dbReference>
<dbReference type="GO" id="GO:0003824">
    <property type="term" value="F:catalytic activity"/>
    <property type="evidence" value="ECO:0007669"/>
    <property type="project" value="InterPro"/>
</dbReference>
<dbReference type="InterPro" id="IPR043132">
    <property type="entry name" value="BCAT-like_C"/>
</dbReference>